<accession>A0A221T029</accession>
<name>A0A221T029_9DEIO</name>
<evidence type="ECO:0000256" key="1">
    <source>
        <dbReference type="PIRNR" id="PIRNR006615"/>
    </source>
</evidence>
<keyword evidence="1 4" id="KW-0121">Carboxypeptidase</keyword>
<comment type="function">
    <text evidence="1">Broad specificity carboxypetidase that releases amino acids sequentially from the C-terminus, including neutral, aromatic, polar and basic residues.</text>
</comment>
<keyword evidence="1" id="KW-0645">Protease</keyword>
<feature type="active site" description="Proton donor/acceptor" evidence="3">
    <location>
        <position position="269"/>
    </location>
</feature>
<dbReference type="RefSeq" id="WP_051308236.1">
    <property type="nucleotide sequence ID" value="NZ_CP021082.1"/>
</dbReference>
<dbReference type="Pfam" id="PF02074">
    <property type="entry name" value="Peptidase_M32"/>
    <property type="match status" value="1"/>
</dbReference>
<dbReference type="GO" id="GO:0046872">
    <property type="term" value="F:metal ion binding"/>
    <property type="evidence" value="ECO:0007669"/>
    <property type="project" value="UniProtKB-KW"/>
</dbReference>
<dbReference type="PIRSF" id="PIRSF006615">
    <property type="entry name" value="Zn_crbxpep_Taq"/>
    <property type="match status" value="1"/>
</dbReference>
<dbReference type="Gene3D" id="1.10.1370.30">
    <property type="match status" value="1"/>
</dbReference>
<dbReference type="PROSITE" id="PS52034">
    <property type="entry name" value="PEPTIDASE_M32"/>
    <property type="match status" value="1"/>
</dbReference>
<dbReference type="Proteomes" id="UP000259030">
    <property type="component" value="Plasmid pDFI1"/>
</dbReference>
<dbReference type="KEGG" id="dfc:DFI_13720"/>
<geneLocation type="plasmid" evidence="5">
    <name>pdfi1</name>
</geneLocation>
<evidence type="ECO:0000313" key="5">
    <source>
        <dbReference type="Proteomes" id="UP000259030"/>
    </source>
</evidence>
<sequence length="515" mass="56762">MTLTHPPRPDTCWTDLLRRWQSQTDLRDLEELLIWDQSTQLPQAAGADRGRLLAQVAVWRQDQLTDATYGRALDDEGAHRDRSPAQQRLLALARRERDRAERLPRALVQRTAELNAEGYGTWVQARATSDFQRVAPVLERLLDTRLETAAHFPEAGTPMDHFIDQVDEGFTRAQVSALFAELQPALQAMLRAAPTGEPGPDPLAGPFDVAAQRRLAQQLMTDLGFDPDRGAQAQAPHPFMVRVGQRDIRIATRFDPDHLAPGLFSTLHETGHALYEQGVGEDLLGTPAGFGASAAVHESQARLWENLVGRSLPFWSAYLPDVQAAFAPQLGGVDAADLHRAVNRVSPGLIRVQADELTYNLHIIVRYQLECALLDGALAVRDLPDAWNAAYETNLGLTPPDHARGVLQDVHWYAGQLGGAFHSYALGNLMAAQLFRAAQAALPDLHGDLERRSFTALHGWLARHVYRHGGLFRPAELIEQVTGSPLGSADFITALTRKVSPLTSPPAPHFLQETP</sequence>
<keyword evidence="1 2" id="KW-0479">Metal-binding</keyword>
<dbReference type="InterPro" id="IPR001333">
    <property type="entry name" value="Peptidase_M32_Taq"/>
</dbReference>
<evidence type="ECO:0000313" key="4">
    <source>
        <dbReference type="EMBL" id="ASN82253.1"/>
    </source>
</evidence>
<evidence type="ECO:0000256" key="2">
    <source>
        <dbReference type="PIRSR" id="PIRSR006615-1"/>
    </source>
</evidence>
<dbReference type="PANTHER" id="PTHR34217:SF1">
    <property type="entry name" value="CARBOXYPEPTIDASE 1"/>
    <property type="match status" value="1"/>
</dbReference>
<comment type="catalytic activity">
    <reaction evidence="1">
        <text>Release of a C-terminal amino acid with broad specificity, except for -Pro.</text>
        <dbReference type="EC" id="3.4.17.19"/>
    </reaction>
</comment>
<feature type="binding site" evidence="2">
    <location>
        <position position="272"/>
    </location>
    <ligand>
        <name>Zn(2+)</name>
        <dbReference type="ChEBI" id="CHEBI:29105"/>
        <note>catalytic</note>
    </ligand>
</feature>
<feature type="binding site" evidence="2">
    <location>
        <position position="268"/>
    </location>
    <ligand>
        <name>Zn(2+)</name>
        <dbReference type="ChEBI" id="CHEBI:29105"/>
        <note>catalytic</note>
    </ligand>
</feature>
<dbReference type="PRINTS" id="PR00998">
    <property type="entry name" value="CRBOXYPTASET"/>
</dbReference>
<proteinExistence type="inferred from homology"/>
<dbReference type="GO" id="GO:0006508">
    <property type="term" value="P:proteolysis"/>
    <property type="evidence" value="ECO:0007669"/>
    <property type="project" value="UniProtKB-UniRule"/>
</dbReference>
<dbReference type="EC" id="3.4.17.19" evidence="1"/>
<keyword evidence="1" id="KW-0482">Metalloprotease</keyword>
<dbReference type="SUPFAM" id="SSF55486">
    <property type="entry name" value="Metalloproteases ('zincins'), catalytic domain"/>
    <property type="match status" value="1"/>
</dbReference>
<keyword evidence="4" id="KW-0614">Plasmid</keyword>
<reference evidence="4 5" key="1">
    <citation type="submission" date="2017-05" db="EMBL/GenBank/DDBJ databases">
        <title>The complete genome sequence of Deinococcus ficus isolated from the rhizosphere of the Ficus religiosa L. in Taiwan.</title>
        <authorList>
            <person name="Wu K.-M."/>
            <person name="Liao T.-L."/>
            <person name="Liu Y.-M."/>
            <person name="Young C.-C."/>
            <person name="Tsai S.-F."/>
        </authorList>
    </citation>
    <scope>NUCLEOTIDE SEQUENCE [LARGE SCALE GENOMIC DNA]</scope>
    <source>
        <strain evidence="4 5">CC-FR2-10</strain>
        <plasmid evidence="5">pdfi1</plasmid>
    </source>
</reference>
<dbReference type="AlphaFoldDB" id="A0A221T029"/>
<keyword evidence="5" id="KW-1185">Reference proteome</keyword>
<feature type="binding site" evidence="2">
    <location>
        <position position="298"/>
    </location>
    <ligand>
        <name>Zn(2+)</name>
        <dbReference type="ChEBI" id="CHEBI:29105"/>
        <note>catalytic</note>
    </ligand>
</feature>
<dbReference type="PANTHER" id="PTHR34217">
    <property type="entry name" value="METAL-DEPENDENT CARBOXYPEPTIDASE"/>
    <property type="match status" value="1"/>
</dbReference>
<dbReference type="GO" id="GO:0004181">
    <property type="term" value="F:metallocarboxypeptidase activity"/>
    <property type="evidence" value="ECO:0007669"/>
    <property type="project" value="UniProtKB-UniRule"/>
</dbReference>
<keyword evidence="1" id="KW-0378">Hydrolase</keyword>
<comment type="similarity">
    <text evidence="1">Belongs to the peptidase M32 family.</text>
</comment>
<dbReference type="CDD" id="cd06460">
    <property type="entry name" value="M32_Taq"/>
    <property type="match status" value="1"/>
</dbReference>
<dbReference type="EMBL" id="CP021082">
    <property type="protein sequence ID" value="ASN82253.1"/>
    <property type="molecule type" value="Genomic_DNA"/>
</dbReference>
<evidence type="ECO:0000256" key="3">
    <source>
        <dbReference type="PIRSR" id="PIRSR006615-2"/>
    </source>
</evidence>
<keyword evidence="2" id="KW-0862">Zinc</keyword>
<organism evidence="4 5">
    <name type="scientific">Deinococcus ficus</name>
    <dbReference type="NCBI Taxonomy" id="317577"/>
    <lineage>
        <taxon>Bacteria</taxon>
        <taxon>Thermotogati</taxon>
        <taxon>Deinococcota</taxon>
        <taxon>Deinococci</taxon>
        <taxon>Deinococcales</taxon>
        <taxon>Deinococcaceae</taxon>
        <taxon>Deinococcus</taxon>
    </lineage>
</organism>
<dbReference type="STRING" id="317577.GCA_000419625_02938"/>
<protein>
    <recommendedName>
        <fullName evidence="1">Metal-dependent carboxypeptidase</fullName>
        <ecNumber evidence="1">3.4.17.19</ecNumber>
    </recommendedName>
</protein>
<gene>
    <name evidence="4" type="ORF">DFI_13720</name>
</gene>
<comment type="cofactor">
    <cofactor evidence="2">
        <name>Zn(2+)</name>
        <dbReference type="ChEBI" id="CHEBI:29105"/>
    </cofactor>
    <text evidence="2">Binds 1 zinc ion per subunit.</text>
</comment>